<feature type="region of interest" description="Disordered" evidence="3">
    <location>
        <begin position="357"/>
        <end position="381"/>
    </location>
</feature>
<name>G8JWL8_ERECY</name>
<dbReference type="InterPro" id="IPR006073">
    <property type="entry name" value="GTP-bd"/>
</dbReference>
<dbReference type="Pfam" id="PF01926">
    <property type="entry name" value="MMR_HSR1"/>
    <property type="match status" value="1"/>
</dbReference>
<dbReference type="AlphaFoldDB" id="G8JWL8"/>
<keyword evidence="2" id="KW-0342">GTP-binding</keyword>
<dbReference type="GeneID" id="11469774"/>
<evidence type="ECO:0000256" key="3">
    <source>
        <dbReference type="SAM" id="MobiDB-lite"/>
    </source>
</evidence>
<evidence type="ECO:0000313" key="6">
    <source>
        <dbReference type="Proteomes" id="UP000006790"/>
    </source>
</evidence>
<dbReference type="STRING" id="931890.G8JWL8"/>
<dbReference type="GO" id="GO:0032543">
    <property type="term" value="P:mitochondrial translation"/>
    <property type="evidence" value="ECO:0007669"/>
    <property type="project" value="TreeGrafter"/>
</dbReference>
<dbReference type="eggNOG" id="KOG2485">
    <property type="taxonomic scope" value="Eukaryota"/>
</dbReference>
<dbReference type="PANTHER" id="PTHR45782:SF4">
    <property type="entry name" value="MITOCHONDRIAL RIBOSOME-ASSOCIATED GTPASE 1"/>
    <property type="match status" value="1"/>
</dbReference>
<dbReference type="OMA" id="GVLWPKF"/>
<protein>
    <recommendedName>
        <fullName evidence="4">G domain-containing protein</fullName>
    </recommendedName>
</protein>
<dbReference type="Proteomes" id="UP000006790">
    <property type="component" value="Chromosome 7"/>
</dbReference>
<dbReference type="SUPFAM" id="SSF52540">
    <property type="entry name" value="P-loop containing nucleoside triphosphate hydrolases"/>
    <property type="match status" value="1"/>
</dbReference>
<dbReference type="EMBL" id="CP002503">
    <property type="protein sequence ID" value="AET41233.1"/>
    <property type="molecule type" value="Genomic_DNA"/>
</dbReference>
<feature type="domain" description="G" evidence="4">
    <location>
        <begin position="140"/>
        <end position="272"/>
    </location>
</feature>
<dbReference type="CDD" id="cd01856">
    <property type="entry name" value="YlqF"/>
    <property type="match status" value="1"/>
</dbReference>
<dbReference type="OrthoDB" id="269151at2759"/>
<sequence>MSQRFVPRVSFPKYNFALSDFKGHQQKALQRINMLLPQQNLFLELRDSRAPLSTRNVLFDQLAMYHRIPKLIIYTKRDQCPPSTIAALNRWHAENSEQFMMLDCRRRADVHNLLHIFKSKYNSLCTENESAGGILPLGYRILIAGMPNVGKSTLINSLTTLLDNNGDTADPQKRKKVARTGSHPGITRSVSESIKISNYRFGIYLYDTPGVSLPARISNSNRMLALSLCGCVSPNLIDPYIQADYLLYLINLQITPSDKYADTYKKYTNGKPTNDINQILAGISNRLNISSETTAAIYWINSLLRQRQKKHKNKKIDKSAHNQHLLLSFDLETVLCSNGDSDNTFSYKKHVQNELKPLQPMNQDSSSRSATLARNSNQLFS</sequence>
<dbReference type="RefSeq" id="XP_003648050.1">
    <property type="nucleotide sequence ID" value="XM_003648002.1"/>
</dbReference>
<dbReference type="FunCoup" id="G8JWL8">
    <property type="interactions" value="717"/>
</dbReference>
<dbReference type="HOGENOM" id="CLU_011106_0_1_1"/>
<dbReference type="GO" id="GO:1902775">
    <property type="term" value="P:mitochondrial large ribosomal subunit assembly"/>
    <property type="evidence" value="ECO:0007669"/>
    <property type="project" value="EnsemblFungi"/>
</dbReference>
<evidence type="ECO:0000313" key="5">
    <source>
        <dbReference type="EMBL" id="AET41233.1"/>
    </source>
</evidence>
<keyword evidence="1" id="KW-0547">Nucleotide-binding</keyword>
<accession>G8JWL8</accession>
<reference evidence="6" key="1">
    <citation type="journal article" date="2012" name="G3 (Bethesda)">
        <title>Pichia sorbitophila, an interspecies yeast hybrid reveals early steps of genome resolution following polyploidization.</title>
        <authorList>
            <person name="Leh Louis V."/>
            <person name="Despons L."/>
            <person name="Friedrich A."/>
            <person name="Martin T."/>
            <person name="Durrens P."/>
            <person name="Casaregola S."/>
            <person name="Neuveglise C."/>
            <person name="Fairhead C."/>
            <person name="Marck C."/>
            <person name="Cruz J.A."/>
            <person name="Straub M.L."/>
            <person name="Kugler V."/>
            <person name="Sacerdot C."/>
            <person name="Uzunov Z."/>
            <person name="Thierry A."/>
            <person name="Weiss S."/>
            <person name="Bleykasten C."/>
            <person name="De Montigny J."/>
            <person name="Jacques N."/>
            <person name="Jung P."/>
            <person name="Lemaire M."/>
            <person name="Mallet S."/>
            <person name="Morel G."/>
            <person name="Richard G.F."/>
            <person name="Sarkar A."/>
            <person name="Savel G."/>
            <person name="Schacherer J."/>
            <person name="Seret M.L."/>
            <person name="Talla E."/>
            <person name="Samson G."/>
            <person name="Jubin C."/>
            <person name="Poulain J."/>
            <person name="Vacherie B."/>
            <person name="Barbe V."/>
            <person name="Pelletier E."/>
            <person name="Sherman D.J."/>
            <person name="Westhof E."/>
            <person name="Weissenbach J."/>
            <person name="Baret P.V."/>
            <person name="Wincker P."/>
            <person name="Gaillardin C."/>
            <person name="Dujon B."/>
            <person name="Souciet J.L."/>
        </authorList>
    </citation>
    <scope>NUCLEOTIDE SEQUENCE [LARGE SCALE GENOMIC DNA]</scope>
    <source>
        <strain evidence="6">CBS 270.75 / DBVPG 7215 / KCTC 17166 / NRRL Y-17582</strain>
    </source>
</reference>
<dbReference type="PANTHER" id="PTHR45782">
    <property type="entry name" value="MITOCHONDRIAL RIBOSOME-ASSOCIATED GTPASE 1"/>
    <property type="match status" value="1"/>
</dbReference>
<dbReference type="InParanoid" id="G8JWL8"/>
<dbReference type="InterPro" id="IPR027417">
    <property type="entry name" value="P-loop_NTPase"/>
</dbReference>
<keyword evidence="6" id="KW-1185">Reference proteome</keyword>
<proteinExistence type="predicted"/>
<evidence type="ECO:0000256" key="1">
    <source>
        <dbReference type="ARBA" id="ARBA00022741"/>
    </source>
</evidence>
<organism evidence="5 6">
    <name type="scientific">Eremothecium cymbalariae (strain CBS 270.75 / DBVPG 7215 / KCTC 17166 / NRRL Y-17582)</name>
    <name type="common">Yeast</name>
    <dbReference type="NCBI Taxonomy" id="931890"/>
    <lineage>
        <taxon>Eukaryota</taxon>
        <taxon>Fungi</taxon>
        <taxon>Dikarya</taxon>
        <taxon>Ascomycota</taxon>
        <taxon>Saccharomycotina</taxon>
        <taxon>Saccharomycetes</taxon>
        <taxon>Saccharomycetales</taxon>
        <taxon>Saccharomycetaceae</taxon>
        <taxon>Eremothecium</taxon>
    </lineage>
</organism>
<dbReference type="GO" id="GO:0003924">
    <property type="term" value="F:GTPase activity"/>
    <property type="evidence" value="ECO:0007669"/>
    <property type="project" value="TreeGrafter"/>
</dbReference>
<dbReference type="GO" id="GO:0005525">
    <property type="term" value="F:GTP binding"/>
    <property type="evidence" value="ECO:0007669"/>
    <property type="project" value="UniProtKB-KW"/>
</dbReference>
<dbReference type="KEGG" id="erc:Ecym_7407"/>
<evidence type="ECO:0000256" key="2">
    <source>
        <dbReference type="ARBA" id="ARBA00023134"/>
    </source>
</evidence>
<dbReference type="Gene3D" id="3.40.50.300">
    <property type="entry name" value="P-loop containing nucleotide triphosphate hydrolases"/>
    <property type="match status" value="1"/>
</dbReference>
<evidence type="ECO:0000259" key="4">
    <source>
        <dbReference type="Pfam" id="PF01926"/>
    </source>
</evidence>
<dbReference type="GO" id="GO:0005743">
    <property type="term" value="C:mitochondrial inner membrane"/>
    <property type="evidence" value="ECO:0007669"/>
    <property type="project" value="EnsemblFungi"/>
</dbReference>
<gene>
    <name evidence="5" type="ordered locus">Ecym_7407</name>
</gene>
<feature type="compositionally biased region" description="Polar residues" evidence="3">
    <location>
        <begin position="360"/>
        <end position="381"/>
    </location>
</feature>